<dbReference type="Pfam" id="PF00717">
    <property type="entry name" value="Peptidase_S24"/>
    <property type="match status" value="1"/>
</dbReference>
<sequence length="203" mass="22755">MQRPSPHLRLLEYLEAYIQLHGYSPVIDEMMEAMEKPRGAIQNSLRYLEREGYIERRYGKARAIRILKSNRGGIPIWGTIAAGYLSEVFTDSQDVLPISSPKLKPGDFALQVAGDSMIGDHITDGSFVIMRPVSDLAALKDGEIVAAWVEGRGTTLKHFYREGNHISLIASNPNYPPITVDAEECRVEVQGALWWVLQDWSGL</sequence>
<evidence type="ECO:0000256" key="8">
    <source>
        <dbReference type="ARBA" id="ARBA00023204"/>
    </source>
</evidence>
<evidence type="ECO:0000259" key="10">
    <source>
        <dbReference type="Pfam" id="PF00717"/>
    </source>
</evidence>
<dbReference type="GO" id="GO:0045892">
    <property type="term" value="P:negative regulation of DNA-templated transcription"/>
    <property type="evidence" value="ECO:0007669"/>
    <property type="project" value="InterPro"/>
</dbReference>
<proteinExistence type="predicted"/>
<dbReference type="GO" id="GO:0006508">
    <property type="term" value="P:proteolysis"/>
    <property type="evidence" value="ECO:0007669"/>
    <property type="project" value="InterPro"/>
</dbReference>
<dbReference type="CDD" id="cd06529">
    <property type="entry name" value="S24_LexA-like"/>
    <property type="match status" value="1"/>
</dbReference>
<accession>A0A832H462</accession>
<dbReference type="EMBL" id="DSRD01000683">
    <property type="protein sequence ID" value="HGW94797.1"/>
    <property type="molecule type" value="Genomic_DNA"/>
</dbReference>
<dbReference type="InterPro" id="IPR039418">
    <property type="entry name" value="LexA-like"/>
</dbReference>
<name>A0A832H462_9CYAN</name>
<keyword evidence="2" id="KW-0235">DNA replication</keyword>
<gene>
    <name evidence="12" type="primary">lexA</name>
    <name evidence="12" type="ORF">ENR47_11020</name>
</gene>
<dbReference type="SUPFAM" id="SSF51306">
    <property type="entry name" value="LexA/Signal peptidase"/>
    <property type="match status" value="1"/>
</dbReference>
<dbReference type="GO" id="GO:0003677">
    <property type="term" value="F:DNA binding"/>
    <property type="evidence" value="ECO:0007669"/>
    <property type="project" value="UniProtKB-KW"/>
</dbReference>
<comment type="caution">
    <text evidence="12">The sequence shown here is derived from an EMBL/GenBank/DDBJ whole genome shotgun (WGS) entry which is preliminary data.</text>
</comment>
<dbReference type="GO" id="GO:0006260">
    <property type="term" value="P:DNA replication"/>
    <property type="evidence" value="ECO:0007669"/>
    <property type="project" value="UniProtKB-KW"/>
</dbReference>
<keyword evidence="4 12" id="KW-0378">Hydrolase</keyword>
<dbReference type="InterPro" id="IPR036390">
    <property type="entry name" value="WH_DNA-bd_sf"/>
</dbReference>
<evidence type="ECO:0000256" key="3">
    <source>
        <dbReference type="ARBA" id="ARBA00022763"/>
    </source>
</evidence>
<dbReference type="InterPro" id="IPR006200">
    <property type="entry name" value="LexA"/>
</dbReference>
<keyword evidence="8" id="KW-0234">DNA repair</keyword>
<dbReference type="SUPFAM" id="SSF46785">
    <property type="entry name" value="Winged helix' DNA-binding domain"/>
    <property type="match status" value="1"/>
</dbReference>
<evidence type="ECO:0000256" key="5">
    <source>
        <dbReference type="ARBA" id="ARBA00023015"/>
    </source>
</evidence>
<dbReference type="GO" id="GO:0004252">
    <property type="term" value="F:serine-type endopeptidase activity"/>
    <property type="evidence" value="ECO:0007669"/>
    <property type="project" value="UniProtKB-EC"/>
</dbReference>
<keyword evidence="6" id="KW-0238">DNA-binding</keyword>
<dbReference type="Pfam" id="PF01726">
    <property type="entry name" value="LexA_DNA_bind"/>
    <property type="match status" value="1"/>
</dbReference>
<dbReference type="Gene3D" id="1.10.10.10">
    <property type="entry name" value="Winged helix-like DNA-binding domain superfamily/Winged helix DNA-binding domain"/>
    <property type="match status" value="1"/>
</dbReference>
<dbReference type="PANTHER" id="PTHR33516">
    <property type="entry name" value="LEXA REPRESSOR"/>
    <property type="match status" value="1"/>
</dbReference>
<dbReference type="EC" id="3.4.21.88" evidence="12"/>
<dbReference type="GO" id="GO:0009432">
    <property type="term" value="P:SOS response"/>
    <property type="evidence" value="ECO:0007669"/>
    <property type="project" value="UniProtKB-KW"/>
</dbReference>
<dbReference type="GO" id="GO:0006281">
    <property type="term" value="P:DNA repair"/>
    <property type="evidence" value="ECO:0007669"/>
    <property type="project" value="UniProtKB-KW"/>
</dbReference>
<keyword evidence="1" id="KW-0678">Repressor</keyword>
<evidence type="ECO:0000256" key="6">
    <source>
        <dbReference type="ARBA" id="ARBA00023125"/>
    </source>
</evidence>
<feature type="domain" description="Peptidase S24/S26A/S26B/S26C" evidence="10">
    <location>
        <begin position="75"/>
        <end position="187"/>
    </location>
</feature>
<evidence type="ECO:0000256" key="7">
    <source>
        <dbReference type="ARBA" id="ARBA00023163"/>
    </source>
</evidence>
<dbReference type="InterPro" id="IPR036286">
    <property type="entry name" value="LexA/Signal_pep-like_sf"/>
</dbReference>
<dbReference type="InterPro" id="IPR050077">
    <property type="entry name" value="LexA_repressor"/>
</dbReference>
<keyword evidence="7" id="KW-0804">Transcription</keyword>
<organism evidence="12">
    <name type="scientific">Oscillatoriales cyanobacterium SpSt-402</name>
    <dbReference type="NCBI Taxonomy" id="2282168"/>
    <lineage>
        <taxon>Bacteria</taxon>
        <taxon>Bacillati</taxon>
        <taxon>Cyanobacteriota</taxon>
        <taxon>Cyanophyceae</taxon>
        <taxon>Oscillatoriophycideae</taxon>
        <taxon>Oscillatoriales</taxon>
    </lineage>
</organism>
<evidence type="ECO:0000313" key="12">
    <source>
        <dbReference type="EMBL" id="HGW94797.1"/>
    </source>
</evidence>
<keyword evidence="3" id="KW-0227">DNA damage</keyword>
<keyword evidence="9" id="KW-0742">SOS response</keyword>
<dbReference type="NCBIfam" id="TIGR00498">
    <property type="entry name" value="lexA"/>
    <property type="match status" value="1"/>
</dbReference>
<evidence type="ECO:0000256" key="4">
    <source>
        <dbReference type="ARBA" id="ARBA00022801"/>
    </source>
</evidence>
<protein>
    <submittedName>
        <fullName evidence="12">Repressor LexA</fullName>
        <ecNumber evidence="12">3.4.21.88</ecNumber>
    </submittedName>
</protein>
<keyword evidence="5" id="KW-0805">Transcription regulation</keyword>
<dbReference type="InterPro" id="IPR006199">
    <property type="entry name" value="LexA_DNA-bd_dom"/>
</dbReference>
<reference evidence="12" key="1">
    <citation type="journal article" date="2020" name="mSystems">
        <title>Genome- and Community-Level Interaction Insights into Carbon Utilization and Element Cycling Functions of Hydrothermarchaeota in Hydrothermal Sediment.</title>
        <authorList>
            <person name="Zhou Z."/>
            <person name="Liu Y."/>
            <person name="Xu W."/>
            <person name="Pan J."/>
            <person name="Luo Z.H."/>
            <person name="Li M."/>
        </authorList>
    </citation>
    <scope>NUCLEOTIDE SEQUENCE [LARGE SCALE GENOMIC DNA]</scope>
    <source>
        <strain evidence="12">SpSt-402</strain>
    </source>
</reference>
<evidence type="ECO:0000256" key="9">
    <source>
        <dbReference type="ARBA" id="ARBA00023236"/>
    </source>
</evidence>
<feature type="domain" description="LexA repressor DNA-binding" evidence="11">
    <location>
        <begin position="9"/>
        <end position="63"/>
    </location>
</feature>
<dbReference type="AlphaFoldDB" id="A0A832H462"/>
<dbReference type="InterPro" id="IPR015927">
    <property type="entry name" value="Peptidase_S24_S26A/B/C"/>
</dbReference>
<dbReference type="PANTHER" id="PTHR33516:SF2">
    <property type="entry name" value="LEXA REPRESSOR-RELATED"/>
    <property type="match status" value="1"/>
</dbReference>
<evidence type="ECO:0000256" key="1">
    <source>
        <dbReference type="ARBA" id="ARBA00022491"/>
    </source>
</evidence>
<dbReference type="InterPro" id="IPR036388">
    <property type="entry name" value="WH-like_DNA-bd_sf"/>
</dbReference>
<dbReference type="Gene3D" id="2.10.109.10">
    <property type="entry name" value="Umud Fragment, subunit A"/>
    <property type="match status" value="1"/>
</dbReference>
<evidence type="ECO:0000256" key="2">
    <source>
        <dbReference type="ARBA" id="ARBA00022705"/>
    </source>
</evidence>
<evidence type="ECO:0000259" key="11">
    <source>
        <dbReference type="Pfam" id="PF01726"/>
    </source>
</evidence>